<feature type="compositionally biased region" description="Basic and acidic residues" evidence="7">
    <location>
        <begin position="302"/>
        <end position="311"/>
    </location>
</feature>
<comment type="caution">
    <text evidence="9">The sequence shown here is derived from an EMBL/GenBank/DDBJ whole genome shotgun (WGS) entry which is preliminary data.</text>
</comment>
<evidence type="ECO:0000256" key="4">
    <source>
        <dbReference type="ARBA" id="ARBA00022801"/>
    </source>
</evidence>
<evidence type="ECO:0000256" key="6">
    <source>
        <dbReference type="ARBA" id="ARBA00023049"/>
    </source>
</evidence>
<protein>
    <recommendedName>
        <fullName evidence="8">M23ase beta-sheet core domain-containing protein</fullName>
    </recommendedName>
</protein>
<evidence type="ECO:0000256" key="7">
    <source>
        <dbReference type="SAM" id="MobiDB-lite"/>
    </source>
</evidence>
<evidence type="ECO:0000256" key="2">
    <source>
        <dbReference type="ARBA" id="ARBA00022670"/>
    </source>
</evidence>
<evidence type="ECO:0000256" key="5">
    <source>
        <dbReference type="ARBA" id="ARBA00022833"/>
    </source>
</evidence>
<organism evidence="9 10">
    <name type="scientific">Asaia krungthepensis NRIC 0535</name>
    <dbReference type="NCBI Taxonomy" id="1307925"/>
    <lineage>
        <taxon>Bacteria</taxon>
        <taxon>Pseudomonadati</taxon>
        <taxon>Pseudomonadota</taxon>
        <taxon>Alphaproteobacteria</taxon>
        <taxon>Acetobacterales</taxon>
        <taxon>Acetobacteraceae</taxon>
        <taxon>Asaia</taxon>
    </lineage>
</organism>
<keyword evidence="5" id="KW-0862">Zinc</keyword>
<dbReference type="PANTHER" id="PTHR21666:SF288">
    <property type="entry name" value="CELL DIVISION PROTEIN YTFB"/>
    <property type="match status" value="1"/>
</dbReference>
<dbReference type="InterPro" id="IPR016047">
    <property type="entry name" value="M23ase_b-sheet_dom"/>
</dbReference>
<reference evidence="9" key="1">
    <citation type="submission" date="2013-04" db="EMBL/GenBank/DDBJ databases">
        <title>The genome sequencing project of 58 acetic acid bacteria.</title>
        <authorList>
            <person name="Okamoto-Kainuma A."/>
            <person name="Ishikawa M."/>
            <person name="Umino S."/>
            <person name="Koizumi Y."/>
            <person name="Shiwa Y."/>
            <person name="Yoshikawa H."/>
            <person name="Matsutani M."/>
            <person name="Matsushita K."/>
        </authorList>
    </citation>
    <scope>NUCLEOTIDE SEQUENCE</scope>
    <source>
        <strain evidence="9">NRIC 0535</strain>
    </source>
</reference>
<accession>A0ABQ0PYY7</accession>
<sequence>MPVTKPVLTGLCLLAAFCVPRLSSEGAEGWHTQPRLVLGRLSLVSQAAAAHAPVKKPAVSTASQRALDAAKRDRAALLARKAREASLIDAQRKAQAKATRDAAIEADKARHFSALTDRAASELAATEKTITALTDDIARLTAQQEAQRAALAQRRASLQAILPVALRLSRYPGTSFVALSGQADDSVQGLSLIAGLTRLTARQADDLHGQQVLLDQTAQELAQRNSALEKARATLARLRDVNARKMDQATHQQEEAEARARQARDDIAAATAKAATLDDALSAIDKVQASLRARMEEEARALERANQKAKAEAMSAQARKLSESHGSGVSHGGGHGPVSGTVTTFWHQSTESGPATGLTYAASAGSAVSAPCAGQVDFAGPFRSFGNMVILDCGRHYRFVLSGLGALSVSSGQAVGRHETLGSMGPGGGALFVQLRSGSSIIDPRPYL</sequence>
<dbReference type="Gene3D" id="2.70.70.10">
    <property type="entry name" value="Glucose Permease (Domain IIA)"/>
    <property type="match status" value="1"/>
</dbReference>
<evidence type="ECO:0000256" key="3">
    <source>
        <dbReference type="ARBA" id="ARBA00022723"/>
    </source>
</evidence>
<gene>
    <name evidence="9" type="ORF">AA0535_0668</name>
</gene>
<proteinExistence type="predicted"/>
<keyword evidence="3" id="KW-0479">Metal-binding</keyword>
<dbReference type="SUPFAM" id="SSF51261">
    <property type="entry name" value="Duplicated hybrid motif"/>
    <property type="match status" value="1"/>
</dbReference>
<comment type="cofactor">
    <cofactor evidence="1">
        <name>Zn(2+)</name>
        <dbReference type="ChEBI" id="CHEBI:29105"/>
    </cofactor>
</comment>
<dbReference type="InterPro" id="IPR011055">
    <property type="entry name" value="Dup_hybrid_motif"/>
</dbReference>
<feature type="domain" description="M23ase beta-sheet core" evidence="8">
    <location>
        <begin position="355"/>
        <end position="436"/>
    </location>
</feature>
<dbReference type="CDD" id="cd12797">
    <property type="entry name" value="M23_peptidase"/>
    <property type="match status" value="1"/>
</dbReference>
<dbReference type="InterPro" id="IPR050570">
    <property type="entry name" value="Cell_wall_metabolism_enzyme"/>
</dbReference>
<evidence type="ECO:0000313" key="10">
    <source>
        <dbReference type="Proteomes" id="UP001062776"/>
    </source>
</evidence>
<keyword evidence="2" id="KW-0645">Protease</keyword>
<evidence type="ECO:0000256" key="1">
    <source>
        <dbReference type="ARBA" id="ARBA00001947"/>
    </source>
</evidence>
<keyword evidence="10" id="KW-1185">Reference proteome</keyword>
<keyword evidence="4" id="KW-0378">Hydrolase</keyword>
<name>A0ABQ0PYY7_9PROT</name>
<evidence type="ECO:0000313" key="9">
    <source>
        <dbReference type="EMBL" id="GBQ85079.1"/>
    </source>
</evidence>
<evidence type="ECO:0000259" key="8">
    <source>
        <dbReference type="Pfam" id="PF01551"/>
    </source>
</evidence>
<dbReference type="EMBL" id="BAPV01000004">
    <property type="protein sequence ID" value="GBQ85079.1"/>
    <property type="molecule type" value="Genomic_DNA"/>
</dbReference>
<dbReference type="Pfam" id="PF01551">
    <property type="entry name" value="Peptidase_M23"/>
    <property type="match status" value="1"/>
</dbReference>
<feature type="region of interest" description="Disordered" evidence="7">
    <location>
        <begin position="302"/>
        <end position="339"/>
    </location>
</feature>
<dbReference type="Proteomes" id="UP001062776">
    <property type="component" value="Unassembled WGS sequence"/>
</dbReference>
<dbReference type="RefSeq" id="WP_264814497.1">
    <property type="nucleotide sequence ID" value="NZ_BAPV01000004.1"/>
</dbReference>
<keyword evidence="6" id="KW-0482">Metalloprotease</keyword>
<dbReference type="PANTHER" id="PTHR21666">
    <property type="entry name" value="PEPTIDASE-RELATED"/>
    <property type="match status" value="1"/>
</dbReference>